<dbReference type="EMBL" id="JAOPJF010000025">
    <property type="protein sequence ID" value="KAK1145259.1"/>
    <property type="molecule type" value="Genomic_DNA"/>
</dbReference>
<sequence length="259" mass="29868">MGFHALPVDEEFIRVLAKQSGRVVLEFDFSIVKKIGSTVLLPEAEAMRLLAEHTSIPSPTLISARFGPKEGCITMDRVEGSTLEDKWDTLDETSKESICHQTWDIVSKIRAIPRPPNLEGLFLCLADGSPSKDEMFKDLQEPDRPLRSDSEVRARIFERYYEHNGRLYANELPDMLPRAESSVFTHGDIAPRNIMVDDQNMITGLIDWEWAGWYPDYWEYAQILRPAFWGDWSEWMARTAQKKWDIMGINVARKFLINT</sequence>
<name>A0ACC3B4W6_9EURO</name>
<keyword evidence="2" id="KW-1185">Reference proteome</keyword>
<comment type="caution">
    <text evidence="1">The sequence shown here is derived from an EMBL/GenBank/DDBJ whole genome shotgun (WGS) entry which is preliminary data.</text>
</comment>
<organism evidence="1 2">
    <name type="scientific">Aspergillus melleus</name>
    <dbReference type="NCBI Taxonomy" id="138277"/>
    <lineage>
        <taxon>Eukaryota</taxon>
        <taxon>Fungi</taxon>
        <taxon>Dikarya</taxon>
        <taxon>Ascomycota</taxon>
        <taxon>Pezizomycotina</taxon>
        <taxon>Eurotiomycetes</taxon>
        <taxon>Eurotiomycetidae</taxon>
        <taxon>Eurotiales</taxon>
        <taxon>Aspergillaceae</taxon>
        <taxon>Aspergillus</taxon>
        <taxon>Aspergillus subgen. Circumdati</taxon>
    </lineage>
</organism>
<protein>
    <submittedName>
        <fullName evidence="1">Uncharacterized protein</fullName>
    </submittedName>
</protein>
<dbReference type="Proteomes" id="UP001177260">
    <property type="component" value="Unassembled WGS sequence"/>
</dbReference>
<proteinExistence type="predicted"/>
<accession>A0ACC3B4W6</accession>
<evidence type="ECO:0000313" key="2">
    <source>
        <dbReference type="Proteomes" id="UP001177260"/>
    </source>
</evidence>
<reference evidence="1 2" key="1">
    <citation type="journal article" date="2023" name="ACS Omega">
        <title>Identification of the Neoaspergillic Acid Biosynthesis Gene Cluster by Establishing an In Vitro CRISPR-Ribonucleoprotein Genetic System in Aspergillus melleus.</title>
        <authorList>
            <person name="Yuan B."/>
            <person name="Grau M.F."/>
            <person name="Murata R.M."/>
            <person name="Torok T."/>
            <person name="Venkateswaran K."/>
            <person name="Stajich J.E."/>
            <person name="Wang C.C.C."/>
        </authorList>
    </citation>
    <scope>NUCLEOTIDE SEQUENCE [LARGE SCALE GENOMIC DNA]</scope>
    <source>
        <strain evidence="1 2">IMV 1140</strain>
    </source>
</reference>
<evidence type="ECO:0000313" key="1">
    <source>
        <dbReference type="EMBL" id="KAK1145259.1"/>
    </source>
</evidence>
<gene>
    <name evidence="1" type="ORF">N8T08_004412</name>
</gene>